<feature type="compositionally biased region" description="Low complexity" evidence="1">
    <location>
        <begin position="235"/>
        <end position="245"/>
    </location>
</feature>
<evidence type="ECO:0000256" key="1">
    <source>
        <dbReference type="SAM" id="MobiDB-lite"/>
    </source>
</evidence>
<dbReference type="EMBL" id="KV784353">
    <property type="protein sequence ID" value="OEU23552.1"/>
    <property type="molecule type" value="Genomic_DNA"/>
</dbReference>
<dbReference type="InParanoid" id="A0A1E7FZG8"/>
<reference evidence="2 3" key="1">
    <citation type="submission" date="2016-09" db="EMBL/GenBank/DDBJ databases">
        <title>Extensive genetic diversity and differential bi-allelic expression allows diatom success in the polar Southern Ocean.</title>
        <authorList>
            <consortium name="DOE Joint Genome Institute"/>
            <person name="Mock T."/>
            <person name="Otillar R.P."/>
            <person name="Strauss J."/>
            <person name="Dupont C."/>
            <person name="Frickenhaus S."/>
            <person name="Maumus F."/>
            <person name="Mcmullan M."/>
            <person name="Sanges R."/>
            <person name="Schmutz J."/>
            <person name="Toseland A."/>
            <person name="Valas R."/>
            <person name="Veluchamy A."/>
            <person name="Ward B.J."/>
            <person name="Allen A."/>
            <person name="Barry K."/>
            <person name="Falciatore A."/>
            <person name="Ferrante M."/>
            <person name="Fortunato A.E."/>
            <person name="Gloeckner G."/>
            <person name="Gruber A."/>
            <person name="Hipkin R."/>
            <person name="Janech M."/>
            <person name="Kroth P."/>
            <person name="Leese F."/>
            <person name="Lindquist E."/>
            <person name="Lyon B.R."/>
            <person name="Martin J."/>
            <person name="Mayer C."/>
            <person name="Parker M."/>
            <person name="Quesneville H."/>
            <person name="Raymond J."/>
            <person name="Uhlig C."/>
            <person name="Valentin K.U."/>
            <person name="Worden A.Z."/>
            <person name="Armbrust E.V."/>
            <person name="Bowler C."/>
            <person name="Green B."/>
            <person name="Moulton V."/>
            <person name="Van Oosterhout C."/>
            <person name="Grigoriev I."/>
        </authorList>
    </citation>
    <scope>NUCLEOTIDE SEQUENCE [LARGE SCALE GENOMIC DNA]</scope>
    <source>
        <strain evidence="2 3">CCMP1102</strain>
    </source>
</reference>
<feature type="compositionally biased region" description="Low complexity" evidence="1">
    <location>
        <begin position="45"/>
        <end position="68"/>
    </location>
</feature>
<protein>
    <submittedName>
        <fullName evidence="2">Uncharacterized protein</fullName>
    </submittedName>
</protein>
<dbReference type="Proteomes" id="UP000095751">
    <property type="component" value="Unassembled WGS sequence"/>
</dbReference>
<feature type="region of interest" description="Disordered" evidence="1">
    <location>
        <begin position="1"/>
        <end position="21"/>
    </location>
</feature>
<accession>A0A1E7FZG8</accession>
<sequence>MTANNTVAVDSSNNSNSNSNSINSSLLKKIKKMNDVLTDVVGGNSSTTSTTNTSRTATPPTPIITRTTPLTHLSSTSTISSTTSNTSTNRTIIITTTARQKRINMINNEIDSIMDNLKEYFGYHMMDELFVTDDIKDVLLKAAYNLAYTKIYYCCIKDKIIYFPSCQELILNYTLMEEAETYYYNSEDEFPIEYSKGLRTVVSSSKSNTGEFRKMKENKKKGSNGYDNDDDDDSSITGSDINNTTNDDDDEEDDDEDNTLGSDIIERLAMPWTEALDDNEEKS</sequence>
<gene>
    <name evidence="2" type="ORF">FRACYDRAFT_233726</name>
</gene>
<evidence type="ECO:0000313" key="2">
    <source>
        <dbReference type="EMBL" id="OEU23552.1"/>
    </source>
</evidence>
<name>A0A1E7FZG8_9STRA</name>
<feature type="compositionally biased region" description="Low complexity" evidence="1">
    <location>
        <begin position="11"/>
        <end position="21"/>
    </location>
</feature>
<evidence type="ECO:0000313" key="3">
    <source>
        <dbReference type="Proteomes" id="UP000095751"/>
    </source>
</evidence>
<feature type="region of interest" description="Disordered" evidence="1">
    <location>
        <begin position="209"/>
        <end position="283"/>
    </location>
</feature>
<feature type="region of interest" description="Disordered" evidence="1">
    <location>
        <begin position="40"/>
        <end position="68"/>
    </location>
</feature>
<dbReference type="AlphaFoldDB" id="A0A1E7FZG8"/>
<feature type="compositionally biased region" description="Acidic residues" evidence="1">
    <location>
        <begin position="246"/>
        <end position="258"/>
    </location>
</feature>
<organism evidence="2 3">
    <name type="scientific">Fragilariopsis cylindrus CCMP1102</name>
    <dbReference type="NCBI Taxonomy" id="635003"/>
    <lineage>
        <taxon>Eukaryota</taxon>
        <taxon>Sar</taxon>
        <taxon>Stramenopiles</taxon>
        <taxon>Ochrophyta</taxon>
        <taxon>Bacillariophyta</taxon>
        <taxon>Bacillariophyceae</taxon>
        <taxon>Bacillariophycidae</taxon>
        <taxon>Bacillariales</taxon>
        <taxon>Bacillariaceae</taxon>
        <taxon>Fragilariopsis</taxon>
    </lineage>
</organism>
<feature type="compositionally biased region" description="Polar residues" evidence="1">
    <location>
        <begin position="1"/>
        <end position="10"/>
    </location>
</feature>
<dbReference type="KEGG" id="fcy:FRACYDRAFT_233726"/>
<keyword evidence="3" id="KW-1185">Reference proteome</keyword>
<proteinExistence type="predicted"/>